<keyword evidence="1" id="KW-0812">Transmembrane</keyword>
<feature type="transmembrane region" description="Helical" evidence="1">
    <location>
        <begin position="154"/>
        <end position="171"/>
    </location>
</feature>
<sequence>MRIIGGSASYRGIIFESDTNVVNAKRIGKDIFISNRRKDKTVETASKIKSIPFIRGIWVLMEVFLSAPKGFLITILAMGMTLTIFSNTVIGTSTDTVNMTFYIIAMICLPIGIIRFSNLAKYHGAEHKVFNAYLNNKELTIENVKKESRISADCGSNLAVFFILINLVFLLTDIFTLYSPILSWTLAYELFIMGNKVGILKPFRLIAGLFQKYLLTAEPNDSQIEVGIAAIKELLK</sequence>
<dbReference type="RefSeq" id="WP_256312572.1">
    <property type="nucleotide sequence ID" value="NZ_JANGAC010000017.1"/>
</dbReference>
<evidence type="ECO:0000256" key="1">
    <source>
        <dbReference type="SAM" id="Phobius"/>
    </source>
</evidence>
<name>A0ABT1SER8_9FIRM</name>
<evidence type="ECO:0000313" key="2">
    <source>
        <dbReference type="EMBL" id="MCQ4924980.1"/>
    </source>
</evidence>
<comment type="caution">
    <text evidence="2">The sequence shown here is derived from an EMBL/GenBank/DDBJ whole genome shotgun (WGS) entry which is preliminary data.</text>
</comment>
<organism evidence="2 3">
    <name type="scientific">Tissierella carlieri</name>
    <dbReference type="NCBI Taxonomy" id="689904"/>
    <lineage>
        <taxon>Bacteria</taxon>
        <taxon>Bacillati</taxon>
        <taxon>Bacillota</taxon>
        <taxon>Tissierellia</taxon>
        <taxon>Tissierellales</taxon>
        <taxon>Tissierellaceae</taxon>
        <taxon>Tissierella</taxon>
    </lineage>
</organism>
<dbReference type="Proteomes" id="UP001524478">
    <property type="component" value="Unassembled WGS sequence"/>
</dbReference>
<keyword evidence="1" id="KW-0472">Membrane</keyword>
<dbReference type="PANTHER" id="PTHR42867">
    <property type="entry name" value="MEMBRANE PROTEIN-RELATED"/>
    <property type="match status" value="1"/>
</dbReference>
<feature type="transmembrane region" description="Helical" evidence="1">
    <location>
        <begin position="57"/>
        <end position="79"/>
    </location>
</feature>
<feature type="transmembrane region" description="Helical" evidence="1">
    <location>
        <begin position="99"/>
        <end position="118"/>
    </location>
</feature>
<gene>
    <name evidence="2" type="ORF">NE686_17905</name>
</gene>
<reference evidence="2 3" key="1">
    <citation type="submission" date="2022-06" db="EMBL/GenBank/DDBJ databases">
        <title>Isolation of gut microbiota from human fecal samples.</title>
        <authorList>
            <person name="Pamer E.G."/>
            <person name="Barat B."/>
            <person name="Waligurski E."/>
            <person name="Medina S."/>
            <person name="Paddock L."/>
            <person name="Mostad J."/>
        </authorList>
    </citation>
    <scope>NUCLEOTIDE SEQUENCE [LARGE SCALE GENOMIC DNA]</scope>
    <source>
        <strain evidence="2 3">DFI.7.95</strain>
    </source>
</reference>
<evidence type="ECO:0000313" key="3">
    <source>
        <dbReference type="Proteomes" id="UP001524478"/>
    </source>
</evidence>
<dbReference type="EMBL" id="JANGAC010000017">
    <property type="protein sequence ID" value="MCQ4924980.1"/>
    <property type="molecule type" value="Genomic_DNA"/>
</dbReference>
<dbReference type="InterPro" id="IPR010787">
    <property type="entry name" value="DUF1385"/>
</dbReference>
<keyword evidence="1" id="KW-1133">Transmembrane helix</keyword>
<proteinExistence type="predicted"/>
<dbReference type="PANTHER" id="PTHR42867:SF1">
    <property type="entry name" value="MEMBRANE PROTEIN-RELATED"/>
    <property type="match status" value="1"/>
</dbReference>
<keyword evidence="3" id="KW-1185">Reference proteome</keyword>
<protein>
    <submittedName>
        <fullName evidence="2">DUF1385 domain-containing protein</fullName>
    </submittedName>
</protein>
<dbReference type="Pfam" id="PF07136">
    <property type="entry name" value="DUF1385"/>
    <property type="match status" value="1"/>
</dbReference>
<accession>A0ABT1SER8</accession>